<feature type="transmembrane region" description="Helical" evidence="2">
    <location>
        <begin position="377"/>
        <end position="394"/>
    </location>
</feature>
<keyword evidence="4" id="KW-1185">Reference proteome</keyword>
<keyword evidence="2" id="KW-1133">Transmembrane helix</keyword>
<sequence>MPRGPSRDLYAAGAAVLLVTAAVLVGRHIQGADRTLFADWPPLLASWEPHLGPGTPAAVLVAITTVAYGPALAARLPWRALVPLTWGTATAWTFSLALVDGWQRGIAGRLTTPHEYLQVIDRFHDIPAALRGFTRHILLGSPDHWPAHIAGHPPAAPLTFVLLDRIGLRGGGWAGVWCITVGATACAAVLVTVRALADEELARRAAPFLVLAPAAVWMGTSADAYFAAVAAWAVALLALAVTGRSLWRAGASGLLFGLACYLSYGLTLVALIAAAVLVLGRHGIRERPALLVPLLAGLAVVPTAFTLAGFDWWEAYRLLVTRYHQGVGGIRPYGYWVWANLACTVLVTGLATAAGLRRTGAVLVRHRRGAPGRAAETRLALLVSAALLALLVADLSGMSKAETERIWLPFALWLLPACAFLALPRGPGSSPKSSTSPPSSRLLPQVLDFSPKFSTSLEQGGPPRAGGTPTSRGDPHEQGGPPRTGGAPVRAWLTAQALLALLLNHLLLTRW</sequence>
<dbReference type="EMBL" id="CP121682">
    <property type="protein sequence ID" value="WGD44928.1"/>
    <property type="molecule type" value="Genomic_DNA"/>
</dbReference>
<feature type="transmembrane region" description="Helical" evidence="2">
    <location>
        <begin position="406"/>
        <end position="423"/>
    </location>
</feature>
<keyword evidence="2" id="KW-0472">Membrane</keyword>
<name>A0ABY8KB81_9ACTN</name>
<protein>
    <recommendedName>
        <fullName evidence="5">Integral membrane protein</fullName>
    </recommendedName>
</protein>
<feature type="transmembrane region" description="Helical" evidence="2">
    <location>
        <begin position="208"/>
        <end position="241"/>
    </location>
</feature>
<organism evidence="3 4">
    <name type="scientific">Streptomyces cathayae</name>
    <dbReference type="NCBI Taxonomy" id="3031124"/>
    <lineage>
        <taxon>Bacteria</taxon>
        <taxon>Bacillati</taxon>
        <taxon>Actinomycetota</taxon>
        <taxon>Actinomycetes</taxon>
        <taxon>Kitasatosporales</taxon>
        <taxon>Streptomycetaceae</taxon>
        <taxon>Streptomyces</taxon>
    </lineage>
</organism>
<evidence type="ECO:0000313" key="4">
    <source>
        <dbReference type="Proteomes" id="UP001216440"/>
    </source>
</evidence>
<feature type="region of interest" description="Disordered" evidence="1">
    <location>
        <begin position="454"/>
        <end position="488"/>
    </location>
</feature>
<evidence type="ECO:0000256" key="2">
    <source>
        <dbReference type="SAM" id="Phobius"/>
    </source>
</evidence>
<dbReference type="Proteomes" id="UP001216440">
    <property type="component" value="Chromosome"/>
</dbReference>
<proteinExistence type="predicted"/>
<keyword evidence="2" id="KW-0812">Transmembrane</keyword>
<evidence type="ECO:0008006" key="5">
    <source>
        <dbReference type="Google" id="ProtNLM"/>
    </source>
</evidence>
<accession>A0ABY8KB81</accession>
<feature type="transmembrane region" description="Helical" evidence="2">
    <location>
        <begin position="291"/>
        <end position="313"/>
    </location>
</feature>
<feature type="transmembrane region" description="Helical" evidence="2">
    <location>
        <begin position="253"/>
        <end position="279"/>
    </location>
</feature>
<evidence type="ECO:0000313" key="3">
    <source>
        <dbReference type="EMBL" id="WGD44928.1"/>
    </source>
</evidence>
<feature type="transmembrane region" description="Helical" evidence="2">
    <location>
        <begin position="55"/>
        <end position="73"/>
    </location>
</feature>
<gene>
    <name evidence="3" type="ORF">PYS65_17365</name>
</gene>
<feature type="transmembrane region" description="Helical" evidence="2">
    <location>
        <begin position="333"/>
        <end position="356"/>
    </location>
</feature>
<reference evidence="3 4" key="1">
    <citation type="submission" date="2023-03" db="EMBL/GenBank/DDBJ databases">
        <authorList>
            <person name="Mo P."/>
        </authorList>
    </citation>
    <scope>NUCLEOTIDE SEQUENCE [LARGE SCALE GENOMIC DNA]</scope>
    <source>
        <strain evidence="3 4">HUAS 5</strain>
    </source>
</reference>
<evidence type="ECO:0000256" key="1">
    <source>
        <dbReference type="SAM" id="MobiDB-lite"/>
    </source>
</evidence>
<dbReference type="RefSeq" id="WP_279337979.1">
    <property type="nucleotide sequence ID" value="NZ_CP121682.1"/>
</dbReference>
<feature type="transmembrane region" description="Helical" evidence="2">
    <location>
        <begin position="174"/>
        <end position="196"/>
    </location>
</feature>
<feature type="transmembrane region" description="Helical" evidence="2">
    <location>
        <begin position="80"/>
        <end position="99"/>
    </location>
</feature>